<feature type="region of interest" description="Disordered" evidence="4">
    <location>
        <begin position="322"/>
        <end position="344"/>
    </location>
</feature>
<evidence type="ECO:0000313" key="7">
    <source>
        <dbReference type="Proteomes" id="UP000196027"/>
    </source>
</evidence>
<dbReference type="SMART" id="SM00342">
    <property type="entry name" value="HTH_ARAC"/>
    <property type="match status" value="1"/>
</dbReference>
<dbReference type="EMBL" id="CP021425">
    <property type="protein sequence ID" value="ARU56507.1"/>
    <property type="molecule type" value="Genomic_DNA"/>
</dbReference>
<feature type="domain" description="HTH araC/xylS-type" evidence="5">
    <location>
        <begin position="231"/>
        <end position="329"/>
    </location>
</feature>
<sequence>MLSPYINVSFLSGFDELVVSRGGEPGRFYEAVGLDRRVASGEAQLIPHDLFFQLLETTTIGLNFPDLALHLAQRQDMTVLAPLNPVLRQCVSVKDALETIIKYLKLIISGYQVEMEVQEDVVKLSFDVELPYVRASSVFQDYSLAIAVSVLHGLLGRSYPIRACYFIRAEANQNRIEAYARFFGCAVSFGNPTLALTVDKAILSQDINRLIEQIDRRIQQALYFSQESFTHLVSKTISFCLANGTVQIEDIAMALNCSSRTLQRRLLEQNTSYQALLDEVRFSIANQYLENTYYRLTDIAMLLGYSNASAFTRSYQRWSGVTPKAARERSQNRMQNTELGSIDH</sequence>
<name>A0A1Y0I7M6_9GAMM</name>
<keyword evidence="2" id="KW-0238">DNA-binding</keyword>
<dbReference type="InterPro" id="IPR020449">
    <property type="entry name" value="Tscrpt_reg_AraC-type_HTH"/>
</dbReference>
<dbReference type="Gene3D" id="1.10.10.60">
    <property type="entry name" value="Homeodomain-like"/>
    <property type="match status" value="1"/>
</dbReference>
<dbReference type="AlphaFoldDB" id="A0A1Y0I7M6"/>
<feature type="compositionally biased region" description="Polar residues" evidence="4">
    <location>
        <begin position="332"/>
        <end position="344"/>
    </location>
</feature>
<protein>
    <submittedName>
        <fullName evidence="6">AraC family transcriptional regulator</fullName>
    </submittedName>
</protein>
<keyword evidence="7" id="KW-1185">Reference proteome</keyword>
<dbReference type="SUPFAM" id="SSF46689">
    <property type="entry name" value="Homeodomain-like"/>
    <property type="match status" value="1"/>
</dbReference>
<evidence type="ECO:0000256" key="4">
    <source>
        <dbReference type="SAM" id="MobiDB-lite"/>
    </source>
</evidence>
<dbReference type="PANTHER" id="PTHR47894:SF4">
    <property type="entry name" value="HTH-TYPE TRANSCRIPTIONAL REGULATOR GADX"/>
    <property type="match status" value="1"/>
</dbReference>
<keyword evidence="3" id="KW-0804">Transcription</keyword>
<dbReference type="Proteomes" id="UP000196027">
    <property type="component" value="Chromosome"/>
</dbReference>
<dbReference type="Pfam" id="PF12625">
    <property type="entry name" value="Arabinose_bd"/>
    <property type="match status" value="1"/>
</dbReference>
<dbReference type="InterPro" id="IPR032687">
    <property type="entry name" value="AraC-type_N"/>
</dbReference>
<dbReference type="PRINTS" id="PR00032">
    <property type="entry name" value="HTHARAC"/>
</dbReference>
<dbReference type="InterPro" id="IPR009057">
    <property type="entry name" value="Homeodomain-like_sf"/>
</dbReference>
<dbReference type="GO" id="GO:0000976">
    <property type="term" value="F:transcription cis-regulatory region binding"/>
    <property type="evidence" value="ECO:0007669"/>
    <property type="project" value="TreeGrafter"/>
</dbReference>
<dbReference type="Pfam" id="PF12833">
    <property type="entry name" value="HTH_18"/>
    <property type="match status" value="1"/>
</dbReference>
<reference evidence="6 7" key="1">
    <citation type="submission" date="2017-05" db="EMBL/GenBank/DDBJ databases">
        <title>Genomic insights into alkan degradation activity of Oleiphilus messinensis.</title>
        <authorList>
            <person name="Kozyavkin S.A."/>
            <person name="Slesarev A.I."/>
            <person name="Golyshin P.N."/>
            <person name="Korzhenkov A."/>
            <person name="Golyshina O.N."/>
            <person name="Toshchakov S.V."/>
        </authorList>
    </citation>
    <scope>NUCLEOTIDE SEQUENCE [LARGE SCALE GENOMIC DNA]</scope>
    <source>
        <strain evidence="6 7">ME102</strain>
    </source>
</reference>
<dbReference type="PROSITE" id="PS01124">
    <property type="entry name" value="HTH_ARAC_FAMILY_2"/>
    <property type="match status" value="1"/>
</dbReference>
<evidence type="ECO:0000313" key="6">
    <source>
        <dbReference type="EMBL" id="ARU56507.1"/>
    </source>
</evidence>
<evidence type="ECO:0000256" key="3">
    <source>
        <dbReference type="ARBA" id="ARBA00023163"/>
    </source>
</evidence>
<dbReference type="GO" id="GO:0005829">
    <property type="term" value="C:cytosol"/>
    <property type="evidence" value="ECO:0007669"/>
    <property type="project" value="TreeGrafter"/>
</dbReference>
<evidence type="ECO:0000256" key="2">
    <source>
        <dbReference type="ARBA" id="ARBA00023125"/>
    </source>
</evidence>
<dbReference type="GO" id="GO:0003700">
    <property type="term" value="F:DNA-binding transcription factor activity"/>
    <property type="evidence" value="ECO:0007669"/>
    <property type="project" value="InterPro"/>
</dbReference>
<dbReference type="PANTHER" id="PTHR47894">
    <property type="entry name" value="HTH-TYPE TRANSCRIPTIONAL REGULATOR GADX"/>
    <property type="match status" value="1"/>
</dbReference>
<evidence type="ECO:0000256" key="1">
    <source>
        <dbReference type="ARBA" id="ARBA00023015"/>
    </source>
</evidence>
<accession>A0A1Y0I7M6</accession>
<keyword evidence="1" id="KW-0805">Transcription regulation</keyword>
<dbReference type="OrthoDB" id="5722175at2"/>
<proteinExistence type="predicted"/>
<gene>
    <name evidence="6" type="ORF">OLMES_2446</name>
</gene>
<dbReference type="RefSeq" id="WP_087461486.1">
    <property type="nucleotide sequence ID" value="NZ_CP021425.1"/>
</dbReference>
<dbReference type="KEGG" id="ome:OLMES_2446"/>
<organism evidence="6 7">
    <name type="scientific">Oleiphilus messinensis</name>
    <dbReference type="NCBI Taxonomy" id="141451"/>
    <lineage>
        <taxon>Bacteria</taxon>
        <taxon>Pseudomonadati</taxon>
        <taxon>Pseudomonadota</taxon>
        <taxon>Gammaproteobacteria</taxon>
        <taxon>Oceanospirillales</taxon>
        <taxon>Oleiphilaceae</taxon>
        <taxon>Oleiphilus</taxon>
    </lineage>
</organism>
<evidence type="ECO:0000259" key="5">
    <source>
        <dbReference type="PROSITE" id="PS01124"/>
    </source>
</evidence>
<dbReference type="InterPro" id="IPR018060">
    <property type="entry name" value="HTH_AraC"/>
</dbReference>